<dbReference type="InterPro" id="IPR003346">
    <property type="entry name" value="Transposase_20"/>
</dbReference>
<comment type="caution">
    <text evidence="2">The sequence shown here is derived from an EMBL/GenBank/DDBJ whole genome shotgun (WGS) entry which is preliminary data.</text>
</comment>
<proteinExistence type="predicted"/>
<gene>
    <name evidence="2" type="ORF">QCN29_20975</name>
</gene>
<dbReference type="InterPro" id="IPR047650">
    <property type="entry name" value="Transpos_IS110"/>
</dbReference>
<dbReference type="NCBIfam" id="NF033542">
    <property type="entry name" value="transpos_IS110"/>
    <property type="match status" value="1"/>
</dbReference>
<dbReference type="RefSeq" id="WP_279929982.1">
    <property type="nucleotide sequence ID" value="NZ_JARWBG010000024.1"/>
</dbReference>
<organism evidence="2 3">
    <name type="scientific">Streptomyces chengmaiensis</name>
    <dbReference type="NCBI Taxonomy" id="3040919"/>
    <lineage>
        <taxon>Bacteria</taxon>
        <taxon>Bacillati</taxon>
        <taxon>Actinomycetota</taxon>
        <taxon>Actinomycetes</taxon>
        <taxon>Kitasatosporales</taxon>
        <taxon>Streptomycetaceae</taxon>
        <taxon>Streptomyces</taxon>
    </lineage>
</organism>
<evidence type="ECO:0000259" key="1">
    <source>
        <dbReference type="Pfam" id="PF02371"/>
    </source>
</evidence>
<evidence type="ECO:0000313" key="3">
    <source>
        <dbReference type="Proteomes" id="UP001223144"/>
    </source>
</evidence>
<accession>A0ABT6HR67</accession>
<keyword evidence="3" id="KW-1185">Reference proteome</keyword>
<evidence type="ECO:0000313" key="2">
    <source>
        <dbReference type="EMBL" id="MDH2391213.1"/>
    </source>
</evidence>
<dbReference type="Pfam" id="PF02371">
    <property type="entry name" value="Transposase_20"/>
    <property type="match status" value="1"/>
</dbReference>
<feature type="domain" description="Transposase IS116/IS110/IS902 C-terminal" evidence="1">
    <location>
        <begin position="147"/>
        <end position="229"/>
    </location>
</feature>
<sequence length="305" mass="32933">MSECPHHRGHLIQERTRHKHRMDKALQDAQIKLSGVVSDLFGVSGRAMLDALVAGERHPRALAELAQGSLVRKKAALAEALTGQFEDHHARLLGVLLSIVDHLTAQINELDRLIVQTLEEVTTPHDGPAGTGTGPASDAVTAQALAERLDAVPGIGPATAQIILAEIGTDMRRFPSPEHLVSWAKLCPRTIQSGAKNSAGPVGQGNPWLKGALGEAANAAARTDTFLGARYRRIVKRRGHAKALVAVARSILVIAWHLINEPGASYEELGADWHQRHLNPARRTRDLVRQLQALGHQVNLEPATT</sequence>
<reference evidence="2 3" key="1">
    <citation type="submission" date="2023-04" db="EMBL/GenBank/DDBJ databases">
        <title>Streptomyces chengmaiensis sp. nov. isolated from the stem of mangrove plant in Hainan.</title>
        <authorList>
            <person name="Huang X."/>
            <person name="Zhou S."/>
            <person name="Chu X."/>
            <person name="Xie Y."/>
            <person name="Lin Y."/>
        </authorList>
    </citation>
    <scope>NUCLEOTIDE SEQUENCE [LARGE SCALE GENOMIC DNA]</scope>
    <source>
        <strain evidence="2 3">HNM0663</strain>
    </source>
</reference>
<dbReference type="EMBL" id="JARWBG010000024">
    <property type="protein sequence ID" value="MDH2391213.1"/>
    <property type="molecule type" value="Genomic_DNA"/>
</dbReference>
<name>A0ABT6HR67_9ACTN</name>
<dbReference type="Proteomes" id="UP001223144">
    <property type="component" value="Unassembled WGS sequence"/>
</dbReference>
<protein>
    <submittedName>
        <fullName evidence="2">IS110 family transposase</fullName>
    </submittedName>
</protein>
<dbReference type="PANTHER" id="PTHR33055">
    <property type="entry name" value="TRANSPOSASE FOR INSERTION SEQUENCE ELEMENT IS1111A"/>
    <property type="match status" value="1"/>
</dbReference>
<dbReference type="PANTHER" id="PTHR33055:SF15">
    <property type="entry name" value="TRANSPOSASE-RELATED"/>
    <property type="match status" value="1"/>
</dbReference>